<dbReference type="PANTHER" id="PTHR36337">
    <property type="entry name" value="OBSCURIN-LIKE PROTEIN"/>
    <property type="match status" value="1"/>
</dbReference>
<feature type="compositionally biased region" description="Gly residues" evidence="1">
    <location>
        <begin position="20"/>
        <end position="31"/>
    </location>
</feature>
<evidence type="ECO:0008006" key="4">
    <source>
        <dbReference type="Google" id="ProtNLM"/>
    </source>
</evidence>
<gene>
    <name evidence="2" type="ORF">ACJRO7_019584</name>
</gene>
<reference evidence="2 3" key="1">
    <citation type="submission" date="2024-11" db="EMBL/GenBank/DDBJ databases">
        <title>Chromosome-level genome assembly of Eucalyptus globulus Labill. provides insights into its genome evolution.</title>
        <authorList>
            <person name="Li X."/>
        </authorList>
    </citation>
    <scope>NUCLEOTIDE SEQUENCE [LARGE SCALE GENOMIC DNA]</scope>
    <source>
        <strain evidence="2">CL2024</strain>
        <tissue evidence="2">Fresh tender leaves</tissue>
    </source>
</reference>
<proteinExistence type="predicted"/>
<dbReference type="EMBL" id="JBJKBG010000005">
    <property type="protein sequence ID" value="KAL3738079.1"/>
    <property type="molecule type" value="Genomic_DNA"/>
</dbReference>
<feature type="region of interest" description="Disordered" evidence="1">
    <location>
        <begin position="20"/>
        <end position="39"/>
    </location>
</feature>
<dbReference type="AlphaFoldDB" id="A0ABD3KDK7"/>
<dbReference type="InterPro" id="IPR016024">
    <property type="entry name" value="ARM-type_fold"/>
</dbReference>
<keyword evidence="3" id="KW-1185">Reference proteome</keyword>
<evidence type="ECO:0000256" key="1">
    <source>
        <dbReference type="SAM" id="MobiDB-lite"/>
    </source>
</evidence>
<accession>A0ABD3KDK7</accession>
<dbReference type="Proteomes" id="UP001634007">
    <property type="component" value="Unassembled WGS sequence"/>
</dbReference>
<dbReference type="SUPFAM" id="SSF48371">
    <property type="entry name" value="ARM repeat"/>
    <property type="match status" value="1"/>
</dbReference>
<name>A0ABD3KDK7_EUCGL</name>
<sequence>MAKQANTLFLEDWLRSNSGGGGGGGGGGGVNSAGNGPTSSSSARAIIQAWAELRDCLQHQSFQPHHLQSLKTLLNSQASLYVADPQAKLLISTLSSPNVSLPQESHPMFLRLLYFWVRKSFRPNPVLIDSAVEVVCGIVVSARFDSDWGRLVFAEGVLVLGAFSVVPAASDASKVLCLESICRLLEHGGALMRLYEGVIANVLAGIGYALSCPVNVHYDKFVSFLLGVWGGEDGPEINIPSGLMILHLIEWVISGYINSRSFEKIRLFSQIALENSEEKYVPYALSMAAGGVLRASNRLASRGAGLEILGLRSSAEDKMEYLASALISRMGDPGNFIDYPADRLLLQCLALSVARSGSLSSRAPFLICLASALMNEIFPLRRLYAKILDNSPSSSAGIRHSEVREHVESVLFKEGGAVTSIFCNLYASADEQNKALVENLFWRYCCDLYVGHRQLVLVFQGRDNNLLGDLEKIAESAFLMVVMYALAVTKQKLTPKHSKETRMEVSVQILIAFSCLEYFRHIRLAEYLDTVRAVLPSVQENESACVTFVESIPSYADLTVGQGSEYRWSTDDVQTARILFYLRVIPTCIEQLPSAVFRKSVAPTMFLYMGHPNVKVAQAAHSLFAAFVSSGKDSFEDQRASLKEQLVFYYMQRSLEAFPAITPFEGLASGVAAIVRHLPAGSPAIFYCIHSIAEKANKLCNVEFVHDGHMSMKWQGESEPCKNLLELLLRLLSLVDIQVLPDLMKLLAQLIVQLPKDGQSMVLNDLYAQVAESDDLTRKPTLVSWLQSLSYVCTQAKSCGSDISEISSSRKESPSWSAKLARL</sequence>
<organism evidence="2 3">
    <name type="scientific">Eucalyptus globulus</name>
    <name type="common">Tasmanian blue gum</name>
    <dbReference type="NCBI Taxonomy" id="34317"/>
    <lineage>
        <taxon>Eukaryota</taxon>
        <taxon>Viridiplantae</taxon>
        <taxon>Streptophyta</taxon>
        <taxon>Embryophyta</taxon>
        <taxon>Tracheophyta</taxon>
        <taxon>Spermatophyta</taxon>
        <taxon>Magnoliopsida</taxon>
        <taxon>eudicotyledons</taxon>
        <taxon>Gunneridae</taxon>
        <taxon>Pentapetalae</taxon>
        <taxon>rosids</taxon>
        <taxon>malvids</taxon>
        <taxon>Myrtales</taxon>
        <taxon>Myrtaceae</taxon>
        <taxon>Myrtoideae</taxon>
        <taxon>Eucalypteae</taxon>
        <taxon>Eucalyptus</taxon>
    </lineage>
</organism>
<dbReference type="PANTHER" id="PTHR36337:SF1">
    <property type="entry name" value="OBSCURIN-LIKE PROTEIN"/>
    <property type="match status" value="1"/>
</dbReference>
<evidence type="ECO:0000313" key="2">
    <source>
        <dbReference type="EMBL" id="KAL3738079.1"/>
    </source>
</evidence>
<evidence type="ECO:0000313" key="3">
    <source>
        <dbReference type="Proteomes" id="UP001634007"/>
    </source>
</evidence>
<comment type="caution">
    <text evidence="2">The sequence shown here is derived from an EMBL/GenBank/DDBJ whole genome shotgun (WGS) entry which is preliminary data.</text>
</comment>
<protein>
    <recommendedName>
        <fullName evidence="4">ARM repeat superfamily protein</fullName>
    </recommendedName>
</protein>